<dbReference type="Pfam" id="PF13865">
    <property type="entry name" value="FoP_duplication"/>
    <property type="match status" value="1"/>
</dbReference>
<evidence type="ECO:0000313" key="5">
    <source>
        <dbReference type="Proteomes" id="UP000027195"/>
    </source>
</evidence>
<protein>
    <recommendedName>
        <fullName evidence="3">Chromatin target of PRMT1 protein C-terminal domain-containing protein</fullName>
    </recommendedName>
</protein>
<evidence type="ECO:0000259" key="3">
    <source>
        <dbReference type="SMART" id="SM01218"/>
    </source>
</evidence>
<evidence type="ECO:0000256" key="1">
    <source>
        <dbReference type="ARBA" id="ARBA00022884"/>
    </source>
</evidence>
<dbReference type="HOGENOM" id="CLU_184678_0_0_1"/>
<accession>A0A067M1Z5</accession>
<dbReference type="STRING" id="930990.A0A067M1Z5"/>
<dbReference type="AlphaFoldDB" id="A0A067M1Z5"/>
<keyword evidence="5" id="KW-1185">Reference proteome</keyword>
<gene>
    <name evidence="4" type="ORF">BOTBODRAFT_36850</name>
</gene>
<dbReference type="InterPro" id="IPR025715">
    <property type="entry name" value="FoP_C"/>
</dbReference>
<feature type="compositionally biased region" description="Low complexity" evidence="2">
    <location>
        <begin position="21"/>
        <end position="45"/>
    </location>
</feature>
<dbReference type="InParanoid" id="A0A067M1Z5"/>
<organism evidence="4 5">
    <name type="scientific">Botryobasidium botryosum (strain FD-172 SS1)</name>
    <dbReference type="NCBI Taxonomy" id="930990"/>
    <lineage>
        <taxon>Eukaryota</taxon>
        <taxon>Fungi</taxon>
        <taxon>Dikarya</taxon>
        <taxon>Basidiomycota</taxon>
        <taxon>Agaricomycotina</taxon>
        <taxon>Agaricomycetes</taxon>
        <taxon>Cantharellales</taxon>
        <taxon>Botryobasidiaceae</taxon>
        <taxon>Botryobasidium</taxon>
    </lineage>
</organism>
<proteinExistence type="predicted"/>
<feature type="compositionally biased region" description="Polar residues" evidence="2">
    <location>
        <begin position="80"/>
        <end position="89"/>
    </location>
</feature>
<dbReference type="EMBL" id="KL198076">
    <property type="protein sequence ID" value="KDQ09594.1"/>
    <property type="molecule type" value="Genomic_DNA"/>
</dbReference>
<keyword evidence="1" id="KW-0694">RNA-binding</keyword>
<dbReference type="Proteomes" id="UP000027195">
    <property type="component" value="Unassembled WGS sequence"/>
</dbReference>
<dbReference type="GO" id="GO:0003723">
    <property type="term" value="F:RNA binding"/>
    <property type="evidence" value="ECO:0007669"/>
    <property type="project" value="UniProtKB-KW"/>
</dbReference>
<name>A0A067M1Z5_BOTB1</name>
<evidence type="ECO:0000256" key="2">
    <source>
        <dbReference type="SAM" id="MobiDB-lite"/>
    </source>
</evidence>
<evidence type="ECO:0000313" key="4">
    <source>
        <dbReference type="EMBL" id="KDQ09594.1"/>
    </source>
</evidence>
<feature type="domain" description="Chromatin target of PRMT1 protein C-terminal" evidence="3">
    <location>
        <begin position="20"/>
        <end position="84"/>
    </location>
</feature>
<sequence>MKIEIVVDPARAAPPPTLSQRVGPAPVTAAPAAQNNANGNGAVRNGRGGGAGKRGGRGRKRGGERPPKTAADLDAEMEDYSTTQEAPAA</sequence>
<reference evidence="5" key="1">
    <citation type="journal article" date="2014" name="Proc. Natl. Acad. Sci. U.S.A.">
        <title>Extensive sampling of basidiomycete genomes demonstrates inadequacy of the white-rot/brown-rot paradigm for wood decay fungi.</title>
        <authorList>
            <person name="Riley R."/>
            <person name="Salamov A.A."/>
            <person name="Brown D.W."/>
            <person name="Nagy L.G."/>
            <person name="Floudas D."/>
            <person name="Held B.W."/>
            <person name="Levasseur A."/>
            <person name="Lombard V."/>
            <person name="Morin E."/>
            <person name="Otillar R."/>
            <person name="Lindquist E.A."/>
            <person name="Sun H."/>
            <person name="LaButti K.M."/>
            <person name="Schmutz J."/>
            <person name="Jabbour D."/>
            <person name="Luo H."/>
            <person name="Baker S.E."/>
            <person name="Pisabarro A.G."/>
            <person name="Walton J.D."/>
            <person name="Blanchette R.A."/>
            <person name="Henrissat B."/>
            <person name="Martin F."/>
            <person name="Cullen D."/>
            <person name="Hibbett D.S."/>
            <person name="Grigoriev I.V."/>
        </authorList>
    </citation>
    <scope>NUCLEOTIDE SEQUENCE [LARGE SCALE GENOMIC DNA]</scope>
    <source>
        <strain evidence="5">FD-172 SS1</strain>
    </source>
</reference>
<dbReference type="SMART" id="SM01218">
    <property type="entry name" value="FoP_duplication"/>
    <property type="match status" value="1"/>
</dbReference>
<feature type="region of interest" description="Disordered" evidence="2">
    <location>
        <begin position="1"/>
        <end position="89"/>
    </location>
</feature>